<dbReference type="Proteomes" id="UP000322553">
    <property type="component" value="Chromosome"/>
</dbReference>
<reference evidence="1 2" key="1">
    <citation type="submission" date="2019-08" db="EMBL/GenBank/DDBJ databases">
        <title>Complete genome sequence of Kushneria sp. YCWA18, a halophilic phosphate-solubilizing bacterium isolated from Daqiao saltern in China.</title>
        <authorList>
            <person name="Du G.-X."/>
            <person name="Qu L.-Y."/>
        </authorList>
    </citation>
    <scope>NUCLEOTIDE SEQUENCE [LARGE SCALE GENOMIC DNA]</scope>
    <source>
        <strain evidence="1 2">YCWA18</strain>
    </source>
</reference>
<gene>
    <name evidence="1" type="ORF">FY550_14335</name>
</gene>
<dbReference type="OrthoDB" id="9797519at2"/>
<evidence type="ECO:0000313" key="1">
    <source>
        <dbReference type="EMBL" id="QEL12195.1"/>
    </source>
</evidence>
<dbReference type="Pfam" id="PF01985">
    <property type="entry name" value="CRS1_YhbY"/>
    <property type="match status" value="1"/>
</dbReference>
<sequence length="103" mass="11312">MSLSAAQRKSLRSIGHQLHPIVQIAGNGLSEGVIGELERALNDHELVKISLAVEDRDERALAIASLAEQTRSEVVQSIGKTALLYRRNPRANPRLSNVARYSE</sequence>
<dbReference type="InterPro" id="IPR001890">
    <property type="entry name" value="RNA-binding_CRM"/>
</dbReference>
<proteinExistence type="predicted"/>
<dbReference type="PANTHER" id="PTHR40065">
    <property type="entry name" value="RNA-BINDING PROTEIN YHBY"/>
    <property type="match status" value="1"/>
</dbReference>
<accession>A0A1S1NUN7</accession>
<dbReference type="PROSITE" id="PS51295">
    <property type="entry name" value="CRM"/>
    <property type="match status" value="1"/>
</dbReference>
<dbReference type="AlphaFoldDB" id="A0A1S1NUN7"/>
<protein>
    <submittedName>
        <fullName evidence="1">YhbY family RNA-binding protein</fullName>
    </submittedName>
</protein>
<dbReference type="Gene3D" id="3.30.110.60">
    <property type="entry name" value="YhbY-like"/>
    <property type="match status" value="1"/>
</dbReference>
<dbReference type="EMBL" id="CP043420">
    <property type="protein sequence ID" value="QEL12195.1"/>
    <property type="molecule type" value="Genomic_DNA"/>
</dbReference>
<name>A0A1S1NUN7_9GAMM</name>
<dbReference type="SUPFAM" id="SSF75471">
    <property type="entry name" value="YhbY-like"/>
    <property type="match status" value="1"/>
</dbReference>
<dbReference type="GO" id="GO:0003723">
    <property type="term" value="F:RNA binding"/>
    <property type="evidence" value="ECO:0007669"/>
    <property type="project" value="UniProtKB-UniRule"/>
</dbReference>
<dbReference type="SMART" id="SM01103">
    <property type="entry name" value="CRS1_YhbY"/>
    <property type="match status" value="1"/>
</dbReference>
<dbReference type="STRING" id="657387.BH688_07885"/>
<dbReference type="KEGG" id="kuy:FY550_14335"/>
<keyword evidence="2" id="KW-1185">Reference proteome</keyword>
<dbReference type="InterPro" id="IPR035920">
    <property type="entry name" value="YhbY-like_sf"/>
</dbReference>
<dbReference type="InterPro" id="IPR051925">
    <property type="entry name" value="RNA-binding_domain"/>
</dbReference>
<organism evidence="1 2">
    <name type="scientific">Kushneria phosphatilytica</name>
    <dbReference type="NCBI Taxonomy" id="657387"/>
    <lineage>
        <taxon>Bacteria</taxon>
        <taxon>Pseudomonadati</taxon>
        <taxon>Pseudomonadota</taxon>
        <taxon>Gammaproteobacteria</taxon>
        <taxon>Oceanospirillales</taxon>
        <taxon>Halomonadaceae</taxon>
        <taxon>Kushneria</taxon>
    </lineage>
</organism>
<dbReference type="PANTHER" id="PTHR40065:SF3">
    <property type="entry name" value="RNA-BINDING PROTEIN YHBY"/>
    <property type="match status" value="1"/>
</dbReference>
<evidence type="ECO:0000313" key="2">
    <source>
        <dbReference type="Proteomes" id="UP000322553"/>
    </source>
</evidence>
<dbReference type="RefSeq" id="WP_070978146.1">
    <property type="nucleotide sequence ID" value="NZ_CP043420.1"/>
</dbReference>